<feature type="region of interest" description="Disordered" evidence="1">
    <location>
        <begin position="180"/>
        <end position="201"/>
    </location>
</feature>
<evidence type="ECO:0000256" key="1">
    <source>
        <dbReference type="SAM" id="MobiDB-lite"/>
    </source>
</evidence>
<evidence type="ECO:0000313" key="3">
    <source>
        <dbReference type="Proteomes" id="UP001595833"/>
    </source>
</evidence>
<reference evidence="3" key="1">
    <citation type="journal article" date="2019" name="Int. J. Syst. Evol. Microbiol.">
        <title>The Global Catalogue of Microorganisms (GCM) 10K type strain sequencing project: providing services to taxonomists for standard genome sequencing and annotation.</title>
        <authorList>
            <consortium name="The Broad Institute Genomics Platform"/>
            <consortium name="The Broad Institute Genome Sequencing Center for Infectious Disease"/>
            <person name="Wu L."/>
            <person name="Ma J."/>
        </authorList>
    </citation>
    <scope>NUCLEOTIDE SEQUENCE [LARGE SCALE GENOMIC DNA]</scope>
    <source>
        <strain evidence="3">KCTC 12848</strain>
    </source>
</reference>
<dbReference type="EMBL" id="JBHSJB010000026">
    <property type="protein sequence ID" value="MFC5057131.1"/>
    <property type="molecule type" value="Genomic_DNA"/>
</dbReference>
<dbReference type="InterPro" id="IPR029787">
    <property type="entry name" value="Nucleotide_cyclase"/>
</dbReference>
<name>A0ABV9Y940_9PSEU</name>
<comment type="caution">
    <text evidence="2">The sequence shown here is derived from an EMBL/GenBank/DDBJ whole genome shotgun (WGS) entry which is preliminary data.</text>
</comment>
<gene>
    <name evidence="2" type="ORF">ACFPFM_25715</name>
</gene>
<keyword evidence="3" id="KW-1185">Reference proteome</keyword>
<protein>
    <recommendedName>
        <fullName evidence="4">Guanylate cyclase domain-containing protein</fullName>
    </recommendedName>
</protein>
<dbReference type="Proteomes" id="UP001595833">
    <property type="component" value="Unassembled WGS sequence"/>
</dbReference>
<evidence type="ECO:0008006" key="4">
    <source>
        <dbReference type="Google" id="ProtNLM"/>
    </source>
</evidence>
<accession>A0ABV9Y940</accession>
<evidence type="ECO:0000313" key="2">
    <source>
        <dbReference type="EMBL" id="MFC5057131.1"/>
    </source>
</evidence>
<proteinExistence type="predicted"/>
<feature type="compositionally biased region" description="Low complexity" evidence="1">
    <location>
        <begin position="180"/>
        <end position="197"/>
    </location>
</feature>
<dbReference type="Gene3D" id="3.30.70.1230">
    <property type="entry name" value="Nucleotide cyclase"/>
    <property type="match status" value="1"/>
</dbReference>
<dbReference type="RefSeq" id="WP_344039685.1">
    <property type="nucleotide sequence ID" value="NZ_BAAAKE010000018.1"/>
</dbReference>
<organism evidence="2 3">
    <name type="scientific">Saccharothrix xinjiangensis</name>
    <dbReference type="NCBI Taxonomy" id="204798"/>
    <lineage>
        <taxon>Bacteria</taxon>
        <taxon>Bacillati</taxon>
        <taxon>Actinomycetota</taxon>
        <taxon>Actinomycetes</taxon>
        <taxon>Pseudonocardiales</taxon>
        <taxon>Pseudonocardiaceae</taxon>
        <taxon>Saccharothrix</taxon>
    </lineage>
</organism>
<sequence length="225" mass="24412">MIVVVDVEGFGDPRRTPPHQVGTRAAPYRAIVDALNAAGVPWEACYYEDRGDGVFILVPPEFAKAPLVEVFPCALVAALQGHNDTSAVMRRVRLRVVVHAGEVAFDRHGVTSTAVTTAFRLLDAPSVKTALADSCGLVALVVSRWLFDEVVRHSEVLDPATFRPVAVAVKEVRDTAWLSPARPPLSSRPGCARPTPGRARRQRCRRTSATARVTGFFRRPRGAPG</sequence>